<dbReference type="EMBL" id="QQOH01000001">
    <property type="protein sequence ID" value="RDE25132.1"/>
    <property type="molecule type" value="Genomic_DNA"/>
</dbReference>
<proteinExistence type="predicted"/>
<evidence type="ECO:0000256" key="2">
    <source>
        <dbReference type="SAM" id="MobiDB-lite"/>
    </source>
</evidence>
<feature type="coiled-coil region" evidence="1">
    <location>
        <begin position="608"/>
        <end position="635"/>
    </location>
</feature>
<reference evidence="3 4" key="1">
    <citation type="submission" date="2018-07" db="EMBL/GenBank/DDBJ databases">
        <title>Motiliproteus coralliicola sp. nov., a bacterium isolated from Coral.</title>
        <authorList>
            <person name="Wang G."/>
        </authorList>
    </citation>
    <scope>NUCLEOTIDE SEQUENCE [LARGE SCALE GENOMIC DNA]</scope>
    <source>
        <strain evidence="3 4">C34</strain>
    </source>
</reference>
<dbReference type="AlphaFoldDB" id="A0A369WTX9"/>
<protein>
    <submittedName>
        <fullName evidence="3">Genomic island protein</fullName>
    </submittedName>
</protein>
<evidence type="ECO:0000313" key="4">
    <source>
        <dbReference type="Proteomes" id="UP000253769"/>
    </source>
</evidence>
<dbReference type="Pfam" id="PF16510">
    <property type="entry name" value="P22_portal"/>
    <property type="match status" value="1"/>
</dbReference>
<feature type="region of interest" description="Disordered" evidence="2">
    <location>
        <begin position="686"/>
        <end position="705"/>
    </location>
</feature>
<name>A0A369WTX9_9GAMM</name>
<keyword evidence="4" id="KW-1185">Reference proteome</keyword>
<organism evidence="3 4">
    <name type="scientific">Motiliproteus coralliicola</name>
    <dbReference type="NCBI Taxonomy" id="2283196"/>
    <lineage>
        <taxon>Bacteria</taxon>
        <taxon>Pseudomonadati</taxon>
        <taxon>Pseudomonadota</taxon>
        <taxon>Gammaproteobacteria</taxon>
        <taxon>Oceanospirillales</taxon>
        <taxon>Oceanospirillaceae</taxon>
        <taxon>Motiliproteus</taxon>
    </lineage>
</organism>
<dbReference type="OrthoDB" id="6191383at2"/>
<dbReference type="InterPro" id="IPR032427">
    <property type="entry name" value="P22_portal"/>
</dbReference>
<keyword evidence="1" id="KW-0175">Coiled coil</keyword>
<sequence length="705" mass="79783">MEAEDKKPSSVDVDHQIAQRQFLRYQRAYERGHEEYMAKAKQCAAFYVGDQWDEKVKATLTAEGRPALTINTILSTVNAVLGEQSTNRMDIAFKPRHLTDSDETADTLTKLFRQISDENQLDWVEGEVFADGIIEERGYFDVRMDFSENIAGEVRITAKDPKDVILDPDAKEYDPTTWSEVFTSRFMSPAEVGLLYGKDKEDKLNIIGASNTSFGPFSMIIEEDKFGEAEYAYSGDGADEDDRKTVRFVRVVERQYRKMNYARHFVDMRTGDTKPVPETWDDEKVMQFQAQFQLGIVKKLTPQIRWTVSADKVLLHDAWSPYNSYTIIPYFPYFRRGKPFGVVSNLLSPQEQLNKVSSQELHIVNTTANSGWVLEDGSLVNMTEDDLARDGAKTGLVLVHARGTNKPDKITPNQIPTGLDRIGMKAAANIREISGVNDGMLGNTSPEVSGVALEAKQARGQVQIQVALDNLARSRRFLALKVLELVQQFYTNERVYRIVDETHPEQAEQEVVINQPQADGSILNDITLGKYDVVVSTQPARDNFGDIQFAEAMNLRTAGVAIPDHVVIEYSHLTHKREIAEQVKQLTGMAPPSPEEQQLMDLQQQMAIESAQLEIQKLDAEKQELLSRARLNEAKAEHTSESHATQLEQIDKQISSKREELFLRLQLAQMTNRVKQQQMGANMLMKRADLERSEPSKTQPDKKTP</sequence>
<dbReference type="Proteomes" id="UP000253769">
    <property type="component" value="Unassembled WGS sequence"/>
</dbReference>
<dbReference type="RefSeq" id="WP_114694729.1">
    <property type="nucleotide sequence ID" value="NZ_QQOH01000001.1"/>
</dbReference>
<evidence type="ECO:0000256" key="1">
    <source>
        <dbReference type="SAM" id="Coils"/>
    </source>
</evidence>
<evidence type="ECO:0000313" key="3">
    <source>
        <dbReference type="EMBL" id="RDE25132.1"/>
    </source>
</evidence>
<comment type="caution">
    <text evidence="3">The sequence shown here is derived from an EMBL/GenBank/DDBJ whole genome shotgun (WGS) entry which is preliminary data.</text>
</comment>
<gene>
    <name evidence="3" type="ORF">DV711_06140</name>
</gene>
<accession>A0A369WTX9</accession>